<gene>
    <name evidence="2" type="ORF">GA0070610_1795</name>
</gene>
<evidence type="ECO:0000256" key="1">
    <source>
        <dbReference type="SAM" id="MobiDB-lite"/>
    </source>
</evidence>
<feature type="compositionally biased region" description="Low complexity" evidence="1">
    <location>
        <begin position="35"/>
        <end position="46"/>
    </location>
</feature>
<dbReference type="AlphaFoldDB" id="A0A1C5G726"/>
<sequence>MAGTQPETARDRALARARATRRETGAELPPRRSRPAATRPPAEAAPVDDAVAKLATRYLVDGYQPDEVADRLGVDRGWCRAIAARLQGRR</sequence>
<evidence type="ECO:0000313" key="3">
    <source>
        <dbReference type="Proteomes" id="UP000198251"/>
    </source>
</evidence>
<protein>
    <submittedName>
        <fullName evidence="2">Uncharacterized protein</fullName>
    </submittedName>
</protein>
<reference evidence="2 3" key="1">
    <citation type="submission" date="2016-06" db="EMBL/GenBank/DDBJ databases">
        <authorList>
            <person name="Kjaerup R.B."/>
            <person name="Dalgaard T.S."/>
            <person name="Juul-Madsen H.R."/>
        </authorList>
    </citation>
    <scope>NUCLEOTIDE SEQUENCE [LARGE SCALE GENOMIC DNA]</scope>
    <source>
        <strain evidence="2 3">DSM 43913</strain>
    </source>
</reference>
<feature type="region of interest" description="Disordered" evidence="1">
    <location>
        <begin position="1"/>
        <end position="46"/>
    </location>
</feature>
<name>A0A1C5G726_MICEH</name>
<dbReference type="RefSeq" id="WP_088999576.1">
    <property type="nucleotide sequence ID" value="NZ_LT607733.1"/>
</dbReference>
<accession>A0A1C5G726</accession>
<organism evidence="2 3">
    <name type="scientific">Micromonospora echinofusca</name>
    <dbReference type="NCBI Taxonomy" id="47858"/>
    <lineage>
        <taxon>Bacteria</taxon>
        <taxon>Bacillati</taxon>
        <taxon>Actinomycetota</taxon>
        <taxon>Actinomycetes</taxon>
        <taxon>Micromonosporales</taxon>
        <taxon>Micromonosporaceae</taxon>
        <taxon>Micromonospora</taxon>
    </lineage>
</organism>
<evidence type="ECO:0000313" key="2">
    <source>
        <dbReference type="EMBL" id="SCG15561.1"/>
    </source>
</evidence>
<dbReference type="Proteomes" id="UP000198251">
    <property type="component" value="Chromosome I"/>
</dbReference>
<dbReference type="EMBL" id="LT607733">
    <property type="protein sequence ID" value="SCG15561.1"/>
    <property type="molecule type" value="Genomic_DNA"/>
</dbReference>
<dbReference type="GeneID" id="95801634"/>
<keyword evidence="3" id="KW-1185">Reference proteome</keyword>
<feature type="compositionally biased region" description="Basic and acidic residues" evidence="1">
    <location>
        <begin position="8"/>
        <end position="25"/>
    </location>
</feature>
<proteinExistence type="predicted"/>